<dbReference type="InterPro" id="IPR003369">
    <property type="entry name" value="TatA/B/E"/>
</dbReference>
<dbReference type="Gene3D" id="1.20.5.3310">
    <property type="match status" value="1"/>
</dbReference>
<feature type="compositionally biased region" description="Low complexity" evidence="10">
    <location>
        <begin position="83"/>
        <end position="106"/>
    </location>
</feature>
<evidence type="ECO:0000256" key="1">
    <source>
        <dbReference type="ARBA" id="ARBA00004167"/>
    </source>
</evidence>
<comment type="subcellular location">
    <subcellularLocation>
        <location evidence="9">Cell membrane</location>
        <topology evidence="9">Single-pass membrane protein</topology>
    </subcellularLocation>
    <subcellularLocation>
        <location evidence="1">Membrane</location>
        <topology evidence="1">Single-pass membrane protein</topology>
    </subcellularLocation>
</comment>
<dbReference type="GO" id="GO:0008320">
    <property type="term" value="F:protein transmembrane transporter activity"/>
    <property type="evidence" value="ECO:0007669"/>
    <property type="project" value="UniProtKB-UniRule"/>
</dbReference>
<dbReference type="Proteomes" id="UP001150830">
    <property type="component" value="Unassembled WGS sequence"/>
</dbReference>
<comment type="subunit">
    <text evidence="9">The Tat system comprises two distinct complexes: a TatABC complex, containing multiple copies of TatA, TatB and TatC subunits, and a separate TatA complex, containing only TatA subunits. Substrates initially bind to the TatABC complex, which probably triggers association of the separate TatA complex to form the active translocon.</text>
</comment>
<evidence type="ECO:0000256" key="8">
    <source>
        <dbReference type="ARBA" id="ARBA00023136"/>
    </source>
</evidence>
<evidence type="ECO:0000256" key="2">
    <source>
        <dbReference type="ARBA" id="ARBA00022448"/>
    </source>
</evidence>
<reference evidence="11" key="1">
    <citation type="submission" date="2022-11" db="EMBL/GenBank/DDBJ databases">
        <title>Parathalassolutuus dongxingensis gen. nov., sp. nov., a novel member of family Oceanospirillaceae isolated from a coastal shrimp pond in Guangxi, China.</title>
        <authorList>
            <person name="Chen H."/>
        </authorList>
    </citation>
    <scope>NUCLEOTIDE SEQUENCE</scope>
    <source>
        <strain evidence="11">G-43</strain>
    </source>
</reference>
<keyword evidence="7 9" id="KW-0811">Translocation</keyword>
<comment type="function">
    <text evidence="9">Part of the twin-arginine translocation (Tat) system that transports large folded proteins containing a characteristic twin-arginine motif in their signal peptide across membranes. Together with TatC, TatB is part of a receptor directly interacting with Tat signal peptides. TatB may form an oligomeric binding site that transiently accommodates folded Tat precursor proteins before their translocation.</text>
</comment>
<evidence type="ECO:0000256" key="3">
    <source>
        <dbReference type="ARBA" id="ARBA00022475"/>
    </source>
</evidence>
<dbReference type="GO" id="GO:0033281">
    <property type="term" value="C:TAT protein transport complex"/>
    <property type="evidence" value="ECO:0007669"/>
    <property type="project" value="UniProtKB-UniRule"/>
</dbReference>
<keyword evidence="6 9" id="KW-1133">Transmembrane helix</keyword>
<dbReference type="PANTHER" id="PTHR33162:SF1">
    <property type="entry name" value="SEC-INDEPENDENT PROTEIN TRANSLOCASE PROTEIN TATA, CHLOROPLASTIC"/>
    <property type="match status" value="1"/>
</dbReference>
<evidence type="ECO:0000256" key="9">
    <source>
        <dbReference type="HAMAP-Rule" id="MF_00237"/>
    </source>
</evidence>
<keyword evidence="2 9" id="KW-0813">Transport</keyword>
<accession>A0A9X3IR92</accession>
<proteinExistence type="inferred from homology"/>
<evidence type="ECO:0000256" key="10">
    <source>
        <dbReference type="SAM" id="MobiDB-lite"/>
    </source>
</evidence>
<dbReference type="Pfam" id="PF02416">
    <property type="entry name" value="TatA_B_E"/>
    <property type="match status" value="1"/>
</dbReference>
<gene>
    <name evidence="9 11" type="primary">tatB</name>
    <name evidence="11" type="ORF">OUO13_07370</name>
</gene>
<feature type="region of interest" description="Disordered" evidence="10">
    <location>
        <begin position="130"/>
        <end position="170"/>
    </location>
</feature>
<dbReference type="GO" id="GO:0043953">
    <property type="term" value="P:protein transport by the Tat complex"/>
    <property type="evidence" value="ECO:0007669"/>
    <property type="project" value="UniProtKB-UniRule"/>
</dbReference>
<feature type="compositionally biased region" description="Polar residues" evidence="10">
    <location>
        <begin position="152"/>
        <end position="170"/>
    </location>
</feature>
<evidence type="ECO:0000313" key="11">
    <source>
        <dbReference type="EMBL" id="MCY0965002.1"/>
    </source>
</evidence>
<keyword evidence="3 9" id="KW-1003">Cell membrane</keyword>
<dbReference type="PRINTS" id="PR01506">
    <property type="entry name" value="TATBPROTEIN"/>
</dbReference>
<keyword evidence="8 9" id="KW-0472">Membrane</keyword>
<name>A0A9X3IR92_9GAMM</name>
<keyword evidence="5 9" id="KW-0653">Protein transport</keyword>
<comment type="caution">
    <text evidence="11">The sequence shown here is derived from an EMBL/GenBank/DDBJ whole genome shotgun (WGS) entry which is preliminary data.</text>
</comment>
<comment type="similarity">
    <text evidence="9">Belongs to the TatB family.</text>
</comment>
<dbReference type="HAMAP" id="MF_00237">
    <property type="entry name" value="TatB"/>
    <property type="match status" value="1"/>
</dbReference>
<evidence type="ECO:0000256" key="6">
    <source>
        <dbReference type="ARBA" id="ARBA00022989"/>
    </source>
</evidence>
<dbReference type="EMBL" id="JAPNOA010000020">
    <property type="protein sequence ID" value="MCY0965002.1"/>
    <property type="molecule type" value="Genomic_DNA"/>
</dbReference>
<protein>
    <recommendedName>
        <fullName evidence="9">Sec-independent protein translocase protein TatB</fullName>
    </recommendedName>
</protein>
<evidence type="ECO:0000256" key="5">
    <source>
        <dbReference type="ARBA" id="ARBA00022927"/>
    </source>
</evidence>
<feature type="compositionally biased region" description="Low complexity" evidence="10">
    <location>
        <begin position="130"/>
        <end position="151"/>
    </location>
</feature>
<feature type="region of interest" description="Disordered" evidence="10">
    <location>
        <begin position="71"/>
        <end position="106"/>
    </location>
</feature>
<sequence>MFDIGFSELLLIGVLGLIVLGPEKLPGAARTLGLLIGRARRTINGFQDELERQVRAEELREKLKDPYATFLNPEEEAQRRQAEAMSNNPAAASPATAASADPVVNTGTAFGTTTHTINTSTSNTSTITATTDASAATTASSHTGAATAADTPNTIQVTPTIRSQDNQPAS</sequence>
<dbReference type="AlphaFoldDB" id="A0A9X3IR92"/>
<dbReference type="NCBIfam" id="TIGR01410">
    <property type="entry name" value="tatB"/>
    <property type="match status" value="1"/>
</dbReference>
<evidence type="ECO:0000256" key="7">
    <source>
        <dbReference type="ARBA" id="ARBA00023010"/>
    </source>
</evidence>
<keyword evidence="4 9" id="KW-0812">Transmembrane</keyword>
<dbReference type="PANTHER" id="PTHR33162">
    <property type="entry name" value="SEC-INDEPENDENT PROTEIN TRANSLOCASE PROTEIN TATA, CHLOROPLASTIC"/>
    <property type="match status" value="1"/>
</dbReference>
<keyword evidence="12" id="KW-1185">Reference proteome</keyword>
<organism evidence="11 12">
    <name type="scientific">Parathalassolituus penaei</name>
    <dbReference type="NCBI Taxonomy" id="2997323"/>
    <lineage>
        <taxon>Bacteria</taxon>
        <taxon>Pseudomonadati</taxon>
        <taxon>Pseudomonadota</taxon>
        <taxon>Gammaproteobacteria</taxon>
        <taxon>Oceanospirillales</taxon>
        <taxon>Oceanospirillaceae</taxon>
        <taxon>Parathalassolituus</taxon>
    </lineage>
</organism>
<evidence type="ECO:0000256" key="4">
    <source>
        <dbReference type="ARBA" id="ARBA00022692"/>
    </source>
</evidence>
<dbReference type="RefSeq" id="WP_283173218.1">
    <property type="nucleotide sequence ID" value="NZ_JAPNOA010000020.1"/>
</dbReference>
<evidence type="ECO:0000313" key="12">
    <source>
        <dbReference type="Proteomes" id="UP001150830"/>
    </source>
</evidence>
<dbReference type="InterPro" id="IPR018448">
    <property type="entry name" value="TatB"/>
</dbReference>